<dbReference type="EMBL" id="JAAQPE010000349">
    <property type="protein sequence ID" value="KAF5667687.1"/>
    <property type="molecule type" value="Genomic_DNA"/>
</dbReference>
<evidence type="ECO:0000313" key="1">
    <source>
        <dbReference type="EMBL" id="KAF5667687.1"/>
    </source>
</evidence>
<comment type="caution">
    <text evidence="1">The sequence shown here is derived from an EMBL/GenBank/DDBJ whole genome shotgun (WGS) entry which is preliminary data.</text>
</comment>
<dbReference type="AlphaFoldDB" id="A0A8H5TFR0"/>
<evidence type="ECO:0000313" key="2">
    <source>
        <dbReference type="Proteomes" id="UP000572754"/>
    </source>
</evidence>
<dbReference type="Proteomes" id="UP000572754">
    <property type="component" value="Unassembled WGS sequence"/>
</dbReference>
<keyword evidence="2" id="KW-1185">Reference proteome</keyword>
<reference evidence="1 2" key="2">
    <citation type="submission" date="2020-05" db="EMBL/GenBank/DDBJ databases">
        <title>Identification and distribution of gene clusters putatively required for synthesis of sphingolipid metabolism inhibitors in phylogenetically diverse species of the filamentous fungus Fusarium.</title>
        <authorList>
            <person name="Kim H.-S."/>
            <person name="Busman M."/>
            <person name="Brown D.W."/>
            <person name="Divon H."/>
            <person name="Uhlig S."/>
            <person name="Proctor R.H."/>
        </authorList>
    </citation>
    <scope>NUCLEOTIDE SEQUENCE [LARGE SCALE GENOMIC DNA]</scope>
    <source>
        <strain evidence="1 2">NRRL 25331</strain>
    </source>
</reference>
<name>A0A8H5TFR0_FUSCI</name>
<sequence length="481" mass="56043">MKSHNIQQQGKLALLPTEILLMITGRPGKGGGTIPYRDLKGLALSCFRLFHIIRPMYHFADGYAVFHSAVAHGDLEVIQRCNELGAAPRGIRDLPDGCSCPSEVPHKKHRLFDSLLEFVVSGTSPMRNHLNGLQWLLDEELEANEQMDQPWYKHDNERCEHMPELLVTILSQNTERARTGGILKMIELMKRYGYCLPYQMNTQTRYRLPPHQRDNPALINQPLDVALRLHCPPSFLKIVLEGYRHHELDIKAAYRTMPPQLATWAGRSRGSLYDRHLQRTYLGNMTWNLFRDLFDPSISWREAYPGEAADNFQFKISLLMGHEAVDSHELDALRSILKALRDIETRAKRLGGLNEERDGKECWHMLSQALRPFSTESPLVVDSQDPESDGDIHPPLHRFVFEANWNPWKFWFHYQLQKPKVRAEISFSWTQNDFWKLKQDENGIWHDPHWSYMNAIHHSNRDLPQWQLVDFDEFVTAVEER</sequence>
<gene>
    <name evidence="1" type="ORF">FCIRC_9845</name>
</gene>
<organism evidence="1 2">
    <name type="scientific">Fusarium circinatum</name>
    <name type="common">Pitch canker fungus</name>
    <name type="synonym">Gibberella circinata</name>
    <dbReference type="NCBI Taxonomy" id="48490"/>
    <lineage>
        <taxon>Eukaryota</taxon>
        <taxon>Fungi</taxon>
        <taxon>Dikarya</taxon>
        <taxon>Ascomycota</taxon>
        <taxon>Pezizomycotina</taxon>
        <taxon>Sordariomycetes</taxon>
        <taxon>Hypocreomycetidae</taxon>
        <taxon>Hypocreales</taxon>
        <taxon>Nectriaceae</taxon>
        <taxon>Fusarium</taxon>
        <taxon>Fusarium fujikuroi species complex</taxon>
    </lineage>
</organism>
<protein>
    <submittedName>
        <fullName evidence="1">Uncharacterized protein</fullName>
    </submittedName>
</protein>
<proteinExistence type="predicted"/>
<accession>A0A8H5TFR0</accession>
<reference evidence="2" key="1">
    <citation type="journal article" date="2020" name="BMC Genomics">
        <title>Correction to: Identification and distribution of gene clusters required for synthesis of sphingolipid metabolism inhibitors in diverse species of the filamentous fungus Fusarium.</title>
        <authorList>
            <person name="Kim H.S."/>
            <person name="Lohmar J.M."/>
            <person name="Busman M."/>
            <person name="Brown D.W."/>
            <person name="Naumann T.A."/>
            <person name="Divon H.H."/>
            <person name="Lysoe E."/>
            <person name="Uhlig S."/>
            <person name="Proctor R.H."/>
        </authorList>
    </citation>
    <scope>NUCLEOTIDE SEQUENCE [LARGE SCALE GENOMIC DNA]</scope>
    <source>
        <strain evidence="2">NRRL 25331</strain>
    </source>
</reference>